<evidence type="ECO:0000313" key="3">
    <source>
        <dbReference type="Proteomes" id="UP000460626"/>
    </source>
</evidence>
<comment type="caution">
    <text evidence="2">The sequence shown here is derived from an EMBL/GenBank/DDBJ whole genome shotgun (WGS) entry which is preliminary data.</text>
</comment>
<dbReference type="OrthoDB" id="7409402at2"/>
<proteinExistence type="predicted"/>
<accession>A0A845A234</accession>
<gene>
    <name evidence="2" type="ORF">GRI62_09055</name>
</gene>
<dbReference type="AlphaFoldDB" id="A0A845A234"/>
<organism evidence="2 3">
    <name type="scientific">Aurantiacibacter arachoides</name>
    <dbReference type="NCBI Taxonomy" id="1850444"/>
    <lineage>
        <taxon>Bacteria</taxon>
        <taxon>Pseudomonadati</taxon>
        <taxon>Pseudomonadota</taxon>
        <taxon>Alphaproteobacteria</taxon>
        <taxon>Sphingomonadales</taxon>
        <taxon>Erythrobacteraceae</taxon>
        <taxon>Aurantiacibacter</taxon>
    </lineage>
</organism>
<protein>
    <recommendedName>
        <fullName evidence="1">Short chain dehydrogenase-like proteobacteria domain-containing protein</fullName>
    </recommendedName>
</protein>
<feature type="domain" description="Short chain dehydrogenase-like proteobacteria" evidence="1">
    <location>
        <begin position="7"/>
        <end position="103"/>
    </location>
</feature>
<evidence type="ECO:0000259" key="1">
    <source>
        <dbReference type="Pfam" id="PF21777"/>
    </source>
</evidence>
<dbReference type="InterPro" id="IPR048623">
    <property type="entry name" value="SDR-like_proteobact"/>
</dbReference>
<dbReference type="Proteomes" id="UP000460626">
    <property type="component" value="Unassembled WGS sequence"/>
</dbReference>
<dbReference type="Pfam" id="PF21777">
    <property type="entry name" value="SDR-like"/>
    <property type="match status" value="1"/>
</dbReference>
<name>A0A845A234_9SPHN</name>
<keyword evidence="3" id="KW-1185">Reference proteome</keyword>
<evidence type="ECO:0000313" key="2">
    <source>
        <dbReference type="EMBL" id="MXO93754.1"/>
    </source>
</evidence>
<reference evidence="2 3" key="1">
    <citation type="submission" date="2019-12" db="EMBL/GenBank/DDBJ databases">
        <title>Genomic-based taxomic classification of the family Erythrobacteraceae.</title>
        <authorList>
            <person name="Xu L."/>
        </authorList>
    </citation>
    <scope>NUCLEOTIDE SEQUENCE [LARGE SCALE GENOMIC DNA]</scope>
    <source>
        <strain evidence="2 3">RC4-10-4</strain>
    </source>
</reference>
<dbReference type="RefSeq" id="WP_131452998.1">
    <property type="nucleotide sequence ID" value="NZ_BMJK01000001.1"/>
</dbReference>
<sequence>MSFTVVDARQLAAAPLDAAAQFGRDRLAMARAATDDVIVLFATADHTHASWRKAMIEELAREAAPRRVNGVVAGSGANGQTGANEVMDYLARAPGVTGQVLEVAGSNA</sequence>
<dbReference type="EMBL" id="WTYH01000001">
    <property type="protein sequence ID" value="MXO93754.1"/>
    <property type="molecule type" value="Genomic_DNA"/>
</dbReference>